<protein>
    <submittedName>
        <fullName evidence="1">Uncharacterized protein</fullName>
    </submittedName>
</protein>
<evidence type="ECO:0000313" key="1">
    <source>
        <dbReference type="EMBL" id="MEL0613646.1"/>
    </source>
</evidence>
<comment type="caution">
    <text evidence="1">The sequence shown here is derived from an EMBL/GenBank/DDBJ whole genome shotgun (WGS) entry which is preliminary data.</text>
</comment>
<sequence>MIAAFLFLALPSLNLEIHFSDFIRYASTSEKQTFFEKVRDLAIDDQLQVIAQAEELRHQKANQDRLNNIAR</sequence>
<keyword evidence="2" id="KW-1185">Reference proteome</keyword>
<organism evidence="1 2">
    <name type="scientific">Marinomonas arenicola</name>
    <dbReference type="NCBI Taxonomy" id="569601"/>
    <lineage>
        <taxon>Bacteria</taxon>
        <taxon>Pseudomonadati</taxon>
        <taxon>Pseudomonadota</taxon>
        <taxon>Gammaproteobacteria</taxon>
        <taxon>Oceanospirillales</taxon>
        <taxon>Oceanospirillaceae</taxon>
        <taxon>Marinomonas</taxon>
    </lineage>
</organism>
<proteinExistence type="predicted"/>
<name>A0ABU9G6K3_9GAMM</name>
<evidence type="ECO:0000313" key="2">
    <source>
        <dbReference type="Proteomes" id="UP001379949"/>
    </source>
</evidence>
<gene>
    <name evidence="1" type="ORF">V6242_10865</name>
</gene>
<dbReference type="RefSeq" id="WP_341567357.1">
    <property type="nucleotide sequence ID" value="NZ_JBAKAR010000008.1"/>
</dbReference>
<reference evidence="1 2" key="1">
    <citation type="submission" date="2024-02" db="EMBL/GenBank/DDBJ databases">
        <title>Bacteria isolated from the canopy kelp, Nereocystis luetkeana.</title>
        <authorList>
            <person name="Pfister C.A."/>
            <person name="Younker I.T."/>
            <person name="Light S.H."/>
        </authorList>
    </citation>
    <scope>NUCLEOTIDE SEQUENCE [LARGE SCALE GENOMIC DNA]</scope>
    <source>
        <strain evidence="1 2">TI.4.07</strain>
    </source>
</reference>
<accession>A0ABU9G6K3</accession>
<dbReference type="EMBL" id="JBAKAR010000008">
    <property type="protein sequence ID" value="MEL0613646.1"/>
    <property type="molecule type" value="Genomic_DNA"/>
</dbReference>
<dbReference type="Proteomes" id="UP001379949">
    <property type="component" value="Unassembled WGS sequence"/>
</dbReference>